<reference evidence="1 2" key="1">
    <citation type="submission" date="2017-06" db="EMBL/GenBank/DDBJ databases">
        <authorList>
            <person name="Alvidrez A."/>
            <person name="Amparan D."/>
            <person name="Behrens K."/>
            <person name="Bonilla R."/>
            <person name="Bustillos I."/>
            <person name="Echeverri J."/>
            <person name="Girard H.G."/>
            <person name="Hidrogo M."/>
            <person name="Lujan J."/>
            <person name="Martinez M."/>
            <person name="Ontiveros C."/>
            <person name="Piedra M."/>
            <person name="Reyes N."/>
            <person name="Reyes P."/>
            <person name="Saenz P."/>
            <person name="Sanchez B."/>
            <person name="Suarez P."/>
            <person name="Torres G."/>
            <person name="Klyczek K."/>
            <person name="Garlena R.A."/>
            <person name="Russell D.A."/>
            <person name="Pope W.H."/>
            <person name="Jacobs-Sera D."/>
            <person name="Hendrix R.W."/>
            <person name="Hatfull G.F."/>
        </authorList>
    </citation>
    <scope>NUCLEOTIDE SEQUENCE [LARGE SCALE GENOMIC DNA]</scope>
</reference>
<evidence type="ECO:0000313" key="1">
    <source>
        <dbReference type="EMBL" id="ASR80680.1"/>
    </source>
</evidence>
<organism evidence="1 2">
    <name type="scientific">Arthrobacter phage Piccoletto</name>
    <dbReference type="NCBI Taxonomy" id="2024282"/>
    <lineage>
        <taxon>Viruses</taxon>
        <taxon>Duplodnaviria</taxon>
        <taxon>Heunggongvirae</taxon>
        <taxon>Uroviricota</taxon>
        <taxon>Caudoviricetes</taxon>
        <taxon>Berryhillviridae</taxon>
        <taxon>Jawnskivirus</taxon>
        <taxon>Jawnskivirus piccoletto</taxon>
        <taxon>Marthavirus piccoletto</taxon>
    </lineage>
</organism>
<gene>
    <name evidence="1" type="ORF">SEA_PICCOLETTO_49</name>
</gene>
<keyword evidence="2" id="KW-1185">Reference proteome</keyword>
<proteinExistence type="predicted"/>
<dbReference type="Proteomes" id="UP000224728">
    <property type="component" value="Segment"/>
</dbReference>
<protein>
    <submittedName>
        <fullName evidence="1">Uncharacterized protein</fullName>
    </submittedName>
</protein>
<dbReference type="EMBL" id="MF189177">
    <property type="protein sequence ID" value="ASR80680.1"/>
    <property type="molecule type" value="Genomic_DNA"/>
</dbReference>
<name>A0A222Z9E0_9CAUD</name>
<accession>A0A222Z9E0</accession>
<sequence>MDSGVKTLTVQLYVETQAYEAHCERCGPVFSVSREYLVRSGFRAPFFVAHMCQPPAPDWSAV</sequence>
<evidence type="ECO:0000313" key="2">
    <source>
        <dbReference type="Proteomes" id="UP000224728"/>
    </source>
</evidence>